<protein>
    <submittedName>
        <fullName evidence="1">Uncharacterized protein</fullName>
    </submittedName>
</protein>
<proteinExistence type="predicted"/>
<evidence type="ECO:0000313" key="2">
    <source>
        <dbReference type="Proteomes" id="UP000284395"/>
    </source>
</evidence>
<dbReference type="RefSeq" id="WP_120323625.1">
    <property type="nucleotide sequence ID" value="NZ_RAPF01000002.1"/>
</dbReference>
<gene>
    <name evidence="1" type="ORF">D6851_04140</name>
</gene>
<reference evidence="1 2" key="1">
    <citation type="submission" date="2018-09" db="EMBL/GenBank/DDBJ databases">
        <title>Altererythrobacter spongiae sp. nov., isolated from a marine sponge.</title>
        <authorList>
            <person name="Zhuang L."/>
            <person name="Luo L."/>
        </authorList>
    </citation>
    <scope>NUCLEOTIDE SEQUENCE [LARGE SCALE GENOMIC DNA]</scope>
    <source>
        <strain evidence="1 2">HN-Y73</strain>
    </source>
</reference>
<dbReference type="AlphaFoldDB" id="A0A420EP20"/>
<dbReference type="Proteomes" id="UP000284395">
    <property type="component" value="Unassembled WGS sequence"/>
</dbReference>
<organism evidence="1 2">
    <name type="scientific">Altericroceibacterium spongiae</name>
    <dbReference type="NCBI Taxonomy" id="2320269"/>
    <lineage>
        <taxon>Bacteria</taxon>
        <taxon>Pseudomonadati</taxon>
        <taxon>Pseudomonadota</taxon>
        <taxon>Alphaproteobacteria</taxon>
        <taxon>Sphingomonadales</taxon>
        <taxon>Erythrobacteraceae</taxon>
        <taxon>Altericroceibacterium</taxon>
    </lineage>
</organism>
<sequence>MTEPDRGAILYEDEDSFRAQRRQAAEDCVAEFRAASALVDGSEARLRPVIKALRALDAFAKEVERLTAQRGFAALPEFKRGTERFDGYHQLTEAPWRGIFLVSRDGGQVVGLVFSRHPHKLEERLGEIAQGYRHIGSDEPEKEESDGD</sequence>
<dbReference type="EMBL" id="RAPF01000002">
    <property type="protein sequence ID" value="RKF22426.1"/>
    <property type="molecule type" value="Genomic_DNA"/>
</dbReference>
<evidence type="ECO:0000313" key="1">
    <source>
        <dbReference type="EMBL" id="RKF22426.1"/>
    </source>
</evidence>
<name>A0A420EP20_9SPHN</name>
<accession>A0A420EP20</accession>
<keyword evidence="2" id="KW-1185">Reference proteome</keyword>
<comment type="caution">
    <text evidence="1">The sequence shown here is derived from an EMBL/GenBank/DDBJ whole genome shotgun (WGS) entry which is preliminary data.</text>
</comment>